<gene>
    <name evidence="1" type="ORF">LTR37_007607</name>
</gene>
<accession>A0ACC3NF12</accession>
<organism evidence="1 2">
    <name type="scientific">Vermiconidia calcicola</name>
    <dbReference type="NCBI Taxonomy" id="1690605"/>
    <lineage>
        <taxon>Eukaryota</taxon>
        <taxon>Fungi</taxon>
        <taxon>Dikarya</taxon>
        <taxon>Ascomycota</taxon>
        <taxon>Pezizomycotina</taxon>
        <taxon>Dothideomycetes</taxon>
        <taxon>Dothideomycetidae</taxon>
        <taxon>Mycosphaerellales</taxon>
        <taxon>Extremaceae</taxon>
        <taxon>Vermiconidia</taxon>
    </lineage>
</organism>
<name>A0ACC3NF12_9PEZI</name>
<reference evidence="1" key="1">
    <citation type="submission" date="2023-07" db="EMBL/GenBank/DDBJ databases">
        <title>Black Yeasts Isolated from many extreme environments.</title>
        <authorList>
            <person name="Coleine C."/>
            <person name="Stajich J.E."/>
            <person name="Selbmann L."/>
        </authorList>
    </citation>
    <scope>NUCLEOTIDE SEQUENCE</scope>
    <source>
        <strain evidence="1">CCFEE 5714</strain>
    </source>
</reference>
<protein>
    <submittedName>
        <fullName evidence="1">Uncharacterized protein</fullName>
    </submittedName>
</protein>
<evidence type="ECO:0000313" key="1">
    <source>
        <dbReference type="EMBL" id="KAK3714872.1"/>
    </source>
</evidence>
<evidence type="ECO:0000313" key="2">
    <source>
        <dbReference type="Proteomes" id="UP001281147"/>
    </source>
</evidence>
<dbReference type="Proteomes" id="UP001281147">
    <property type="component" value="Unassembled WGS sequence"/>
</dbReference>
<dbReference type="EMBL" id="JAUTXU010000053">
    <property type="protein sequence ID" value="KAK3714872.1"/>
    <property type="molecule type" value="Genomic_DNA"/>
</dbReference>
<proteinExistence type="predicted"/>
<sequence length="185" mass="20375">MSETSFVHRLCLKKSGRTSGYQVNHKLTMPNAGGLTDREAAIDAVIRFVCGLDEGSAELSASSMTEDAILDMSPFQKIGWDAKSTQGRSEIVRLLMDAVGTALDTTHSATNIRCTVDGDTAQLTTCVLAQHFRKGQGPSPEFQDYYFFGNHYNVDIVREGELWRIKKVTIAPGWTQGNPDVMKVK</sequence>
<keyword evidence="2" id="KW-1185">Reference proteome</keyword>
<comment type="caution">
    <text evidence="1">The sequence shown here is derived from an EMBL/GenBank/DDBJ whole genome shotgun (WGS) entry which is preliminary data.</text>
</comment>